<dbReference type="AlphaFoldDB" id="A0AAW1VS06"/>
<accession>A0AAW1VS06</accession>
<comment type="caution">
    <text evidence="1">The sequence shown here is derived from an EMBL/GenBank/DDBJ whole genome shotgun (WGS) entry which is preliminary data.</text>
</comment>
<evidence type="ECO:0008006" key="3">
    <source>
        <dbReference type="Google" id="ProtNLM"/>
    </source>
</evidence>
<dbReference type="InterPro" id="IPR015915">
    <property type="entry name" value="Kelch-typ_b-propeller"/>
</dbReference>
<name>A0AAW1VS06_RUBAR</name>
<evidence type="ECO:0000313" key="1">
    <source>
        <dbReference type="EMBL" id="KAK9907800.1"/>
    </source>
</evidence>
<protein>
    <recommendedName>
        <fullName evidence="3">Galactose oxidase/kelch repeat superfamily protein</fullName>
    </recommendedName>
</protein>
<dbReference type="EMBL" id="JBEDUW010000020">
    <property type="protein sequence ID" value="KAK9907800.1"/>
    <property type="molecule type" value="Genomic_DNA"/>
</dbReference>
<organism evidence="1 2">
    <name type="scientific">Rubus argutus</name>
    <name type="common">Southern blackberry</name>
    <dbReference type="NCBI Taxonomy" id="59490"/>
    <lineage>
        <taxon>Eukaryota</taxon>
        <taxon>Viridiplantae</taxon>
        <taxon>Streptophyta</taxon>
        <taxon>Embryophyta</taxon>
        <taxon>Tracheophyta</taxon>
        <taxon>Spermatophyta</taxon>
        <taxon>Magnoliopsida</taxon>
        <taxon>eudicotyledons</taxon>
        <taxon>Gunneridae</taxon>
        <taxon>Pentapetalae</taxon>
        <taxon>rosids</taxon>
        <taxon>fabids</taxon>
        <taxon>Rosales</taxon>
        <taxon>Rosaceae</taxon>
        <taxon>Rosoideae</taxon>
        <taxon>Rosoideae incertae sedis</taxon>
        <taxon>Rubus</taxon>
    </lineage>
</organism>
<dbReference type="Proteomes" id="UP001457282">
    <property type="component" value="Unassembled WGS sequence"/>
</dbReference>
<gene>
    <name evidence="1" type="ORF">M0R45_000741</name>
</gene>
<reference evidence="1 2" key="1">
    <citation type="journal article" date="2023" name="G3 (Bethesda)">
        <title>A chromosome-length genome assembly and annotation of blackberry (Rubus argutus, cv. 'Hillquist').</title>
        <authorList>
            <person name="Bruna T."/>
            <person name="Aryal R."/>
            <person name="Dudchenko O."/>
            <person name="Sargent D.J."/>
            <person name="Mead D."/>
            <person name="Buti M."/>
            <person name="Cavallini A."/>
            <person name="Hytonen T."/>
            <person name="Andres J."/>
            <person name="Pham M."/>
            <person name="Weisz D."/>
            <person name="Mascagni F."/>
            <person name="Usai G."/>
            <person name="Natali L."/>
            <person name="Bassil N."/>
            <person name="Fernandez G.E."/>
            <person name="Lomsadze A."/>
            <person name="Armour M."/>
            <person name="Olukolu B."/>
            <person name="Poorten T."/>
            <person name="Britton C."/>
            <person name="Davik J."/>
            <person name="Ashrafi H."/>
            <person name="Aiden E.L."/>
            <person name="Borodovsky M."/>
            <person name="Worthington M."/>
        </authorList>
    </citation>
    <scope>NUCLEOTIDE SEQUENCE [LARGE SCALE GENOMIC DNA]</scope>
    <source>
        <strain evidence="1">PI 553951</strain>
    </source>
</reference>
<evidence type="ECO:0000313" key="2">
    <source>
        <dbReference type="Proteomes" id="UP001457282"/>
    </source>
</evidence>
<dbReference type="Pfam" id="PF07893">
    <property type="entry name" value="DUF1668"/>
    <property type="match status" value="1"/>
</dbReference>
<dbReference type="InterPro" id="IPR012871">
    <property type="entry name" value="DUF1668_ORYSA"/>
</dbReference>
<sequence>MKEIGLVMFRSPNNNPIPKSTWSLGFVQSNPFAIRMSIRLFIDTRPNEGVIYPNPEKQKGLSCPDRSVNLATREGEEERHHRLRRWREHGHRCHEAHRRDGCVAMKKMKKKKKKSRVTKEKKAVGLKLEGEEANKSLYICYLEHHVGSWVAYVVHSIKLSDLLSSTSFDHALQLRQVAYKAGLDLPGSVRCGVWGSQILFVGGMKPSFRYGIGACESDSVVWNRDVYAFETDQPQRRRESNIISKMDASFTLLQGKFNPLTVELRGKLYALSYRLVDEPPSFEVFDPKVGSWAPLPQPPFFKKWPPYHHNGNFSYAIAGTKMFVCHEKCPVFCFDVAHPHREWRLVPTMCQSFVSKALVLDLPADDKKIMFAYSHRRWCLGVYLMSLEVRKPALLSPKLGLPYEDDQAEYEPGTHKTWGVAIPFQFQVDITKVDKGKKDCFTLQFMPPCIFNFYTNPSTFPKPEPAGCFVL</sequence>
<proteinExistence type="predicted"/>
<keyword evidence="2" id="KW-1185">Reference proteome</keyword>
<dbReference type="SUPFAM" id="SSF117281">
    <property type="entry name" value="Kelch motif"/>
    <property type="match status" value="1"/>
</dbReference>